<dbReference type="SUPFAM" id="SSF51045">
    <property type="entry name" value="WW domain"/>
    <property type="match status" value="2"/>
</dbReference>
<reference evidence="3" key="1">
    <citation type="submission" date="2021-01" db="EMBL/GenBank/DDBJ databases">
        <authorList>
            <person name="Corre E."/>
            <person name="Pelletier E."/>
            <person name="Niang G."/>
            <person name="Scheremetjew M."/>
            <person name="Finn R."/>
            <person name="Kale V."/>
            <person name="Holt S."/>
            <person name="Cochrane G."/>
            <person name="Meng A."/>
            <person name="Brown T."/>
            <person name="Cohen L."/>
        </authorList>
    </citation>
    <scope>NUCLEOTIDE SEQUENCE</scope>
    <source>
        <strain evidence="3">CCMP3105</strain>
    </source>
</reference>
<dbReference type="PANTHER" id="PTHR33415:SF21">
    <property type="entry name" value="OS04G0572600 PROTEIN"/>
    <property type="match status" value="1"/>
</dbReference>
<evidence type="ECO:0000256" key="1">
    <source>
        <dbReference type="SAM" id="MobiDB-lite"/>
    </source>
</evidence>
<gene>
    <name evidence="3" type="ORF">AMON00008_LOCUS7775</name>
</gene>
<dbReference type="PROSITE" id="PS01159">
    <property type="entry name" value="WW_DOMAIN_1"/>
    <property type="match status" value="2"/>
</dbReference>
<dbReference type="PROSITE" id="PS50020">
    <property type="entry name" value="WW_DOMAIN_2"/>
    <property type="match status" value="2"/>
</dbReference>
<protein>
    <recommendedName>
        <fullName evidence="2">WW domain-containing protein</fullName>
    </recommendedName>
</protein>
<feature type="domain" description="WW" evidence="2">
    <location>
        <begin position="108"/>
        <end position="142"/>
    </location>
</feature>
<sequence length="261" mass="28579">MAARSALRCCRGGALGHSPGRAIGALVGSSARPAVRSVMPARRWAAGALDPAGGRLPDGWRAVFSEAYKREYFWHEGSGATTWERPGPPEAELSSGGADRARRRPRVREFPDGWCAVYSPEYDREYYWHRPSGQTTWEPPALPAAANTPAVAADPGGGRALLERFGGNWRELRRAAWGVLHELELGEHLRGGDLELVRTLLEHHPDRAAKVGAGVQGIKVDASLHESGSRCFWVLRTDGSVEDFSVRRCLERLHAACRRSA</sequence>
<dbReference type="GO" id="GO:0009507">
    <property type="term" value="C:chloroplast"/>
    <property type="evidence" value="ECO:0007669"/>
    <property type="project" value="TreeGrafter"/>
</dbReference>
<evidence type="ECO:0000259" key="2">
    <source>
        <dbReference type="PROSITE" id="PS50020"/>
    </source>
</evidence>
<dbReference type="InterPro" id="IPR001202">
    <property type="entry name" value="WW_dom"/>
</dbReference>
<dbReference type="Gene3D" id="3.10.450.40">
    <property type="match status" value="1"/>
</dbReference>
<dbReference type="GO" id="GO:1901259">
    <property type="term" value="P:chloroplast rRNA processing"/>
    <property type="evidence" value="ECO:0007669"/>
    <property type="project" value="TreeGrafter"/>
</dbReference>
<proteinExistence type="predicted"/>
<dbReference type="Gene3D" id="2.20.70.10">
    <property type="match status" value="2"/>
</dbReference>
<organism evidence="3">
    <name type="scientific">Alexandrium monilatum</name>
    <dbReference type="NCBI Taxonomy" id="311494"/>
    <lineage>
        <taxon>Eukaryota</taxon>
        <taxon>Sar</taxon>
        <taxon>Alveolata</taxon>
        <taxon>Dinophyceae</taxon>
        <taxon>Gonyaulacales</taxon>
        <taxon>Pyrocystaceae</taxon>
        <taxon>Alexandrium</taxon>
    </lineage>
</organism>
<dbReference type="CDD" id="cd00201">
    <property type="entry name" value="WW"/>
    <property type="match status" value="2"/>
</dbReference>
<dbReference type="Pfam" id="PF11523">
    <property type="entry name" value="DUF3223"/>
    <property type="match status" value="1"/>
</dbReference>
<dbReference type="EMBL" id="HBNR01012042">
    <property type="protein sequence ID" value="CAE4568156.1"/>
    <property type="molecule type" value="Transcribed_RNA"/>
</dbReference>
<dbReference type="Pfam" id="PF00397">
    <property type="entry name" value="WW"/>
    <property type="match status" value="2"/>
</dbReference>
<dbReference type="InterPro" id="IPR036020">
    <property type="entry name" value="WW_dom_sf"/>
</dbReference>
<feature type="domain" description="WW" evidence="2">
    <location>
        <begin position="54"/>
        <end position="88"/>
    </location>
</feature>
<dbReference type="InterPro" id="IPR044673">
    <property type="entry name" value="DCL-like"/>
</dbReference>
<name>A0A7S4Q198_9DINO</name>
<dbReference type="GO" id="GO:0009658">
    <property type="term" value="P:chloroplast organization"/>
    <property type="evidence" value="ECO:0007669"/>
    <property type="project" value="TreeGrafter"/>
</dbReference>
<dbReference type="SMART" id="SM00456">
    <property type="entry name" value="WW"/>
    <property type="match status" value="2"/>
</dbReference>
<accession>A0A7S4Q198</accession>
<evidence type="ECO:0000313" key="3">
    <source>
        <dbReference type="EMBL" id="CAE4568156.1"/>
    </source>
</evidence>
<dbReference type="PANTHER" id="PTHR33415">
    <property type="entry name" value="PROTEIN EMBRYO DEFECTIVE 514"/>
    <property type="match status" value="1"/>
</dbReference>
<dbReference type="AlphaFoldDB" id="A0A7S4Q198"/>
<feature type="region of interest" description="Disordered" evidence="1">
    <location>
        <begin position="80"/>
        <end position="100"/>
    </location>
</feature>